<dbReference type="InterPro" id="IPR052017">
    <property type="entry name" value="TSUP"/>
</dbReference>
<gene>
    <name evidence="9" type="ORF">ADM99_15280</name>
</gene>
<dbReference type="STRING" id="229920.ADM99_15280"/>
<sequence length="253" mass="26225">MITIPQYGLIFVTTIVAGVINALAGGGTLLTFPLLLAVGLPAVGANVTNQIAVMPGFFGAALAQLKDLKGQERRLALSLPACAAGGLLGGWLLIRTGERLFSELVPFLILGAALLLAAQDSIRGWLLHRSTSGHIHLTDAWLILPVGLVSVYGGYFGAGASVIILAVTGLILEETMTRLNAIKQVIGLVSGTTAAVFFVFTGQINWPVALVMMTGSLIGGILGGRIAGSVNGSVLRWIVVVVGVILAVVYFVK</sequence>
<evidence type="ECO:0000256" key="6">
    <source>
        <dbReference type="ARBA" id="ARBA00022989"/>
    </source>
</evidence>
<keyword evidence="10" id="KW-1185">Reference proteome</keyword>
<feature type="transmembrane region" description="Helical" evidence="8">
    <location>
        <begin position="100"/>
        <end position="118"/>
    </location>
</feature>
<proteinExistence type="inferred from homology"/>
<comment type="subcellular location">
    <subcellularLocation>
        <location evidence="1 8">Cell membrane</location>
        <topology evidence="1 8">Multi-pass membrane protein</topology>
    </subcellularLocation>
</comment>
<evidence type="ECO:0000313" key="10">
    <source>
        <dbReference type="Proteomes" id="UP000050430"/>
    </source>
</evidence>
<evidence type="ECO:0000256" key="5">
    <source>
        <dbReference type="ARBA" id="ARBA00022692"/>
    </source>
</evidence>
<dbReference type="Pfam" id="PF01925">
    <property type="entry name" value="TauE"/>
    <property type="match status" value="1"/>
</dbReference>
<dbReference type="EMBL" id="LGCK01000014">
    <property type="protein sequence ID" value="KPL70491.1"/>
    <property type="molecule type" value="Genomic_DNA"/>
</dbReference>
<evidence type="ECO:0000256" key="4">
    <source>
        <dbReference type="ARBA" id="ARBA00022475"/>
    </source>
</evidence>
<dbReference type="PANTHER" id="PTHR30269">
    <property type="entry name" value="TRANSMEMBRANE PROTEIN YFCA"/>
    <property type="match status" value="1"/>
</dbReference>
<keyword evidence="4 8" id="KW-1003">Cell membrane</keyword>
<feature type="transmembrane region" description="Helical" evidence="8">
    <location>
        <begin position="184"/>
        <end position="201"/>
    </location>
</feature>
<feature type="transmembrane region" description="Helical" evidence="8">
    <location>
        <begin position="208"/>
        <end position="228"/>
    </location>
</feature>
<name>A0A0P6WL45_9CHLR</name>
<dbReference type="Proteomes" id="UP000050430">
    <property type="component" value="Unassembled WGS sequence"/>
</dbReference>
<dbReference type="GO" id="GO:0005886">
    <property type="term" value="C:plasma membrane"/>
    <property type="evidence" value="ECO:0007669"/>
    <property type="project" value="UniProtKB-SubCell"/>
</dbReference>
<keyword evidence="3" id="KW-0813">Transport</keyword>
<dbReference type="InterPro" id="IPR002781">
    <property type="entry name" value="TM_pro_TauE-like"/>
</dbReference>
<evidence type="ECO:0000256" key="2">
    <source>
        <dbReference type="ARBA" id="ARBA00009142"/>
    </source>
</evidence>
<keyword evidence="7 8" id="KW-0472">Membrane</keyword>
<feature type="transmembrane region" description="Helical" evidence="8">
    <location>
        <begin position="234"/>
        <end position="252"/>
    </location>
</feature>
<keyword evidence="5 8" id="KW-0812">Transmembrane</keyword>
<accession>A0A0P6WL45</accession>
<dbReference type="RefSeq" id="WP_062422385.1">
    <property type="nucleotide sequence ID" value="NZ_BBYA01000010.1"/>
</dbReference>
<evidence type="ECO:0000313" key="9">
    <source>
        <dbReference type="EMBL" id="KPL70491.1"/>
    </source>
</evidence>
<evidence type="ECO:0000256" key="1">
    <source>
        <dbReference type="ARBA" id="ARBA00004651"/>
    </source>
</evidence>
<feature type="transmembrane region" description="Helical" evidence="8">
    <location>
        <begin position="75"/>
        <end position="94"/>
    </location>
</feature>
<protein>
    <recommendedName>
        <fullName evidence="8">Probable membrane transporter protein</fullName>
    </recommendedName>
</protein>
<dbReference type="PANTHER" id="PTHR30269:SF0">
    <property type="entry name" value="MEMBRANE TRANSPORTER PROTEIN YFCA-RELATED"/>
    <property type="match status" value="1"/>
</dbReference>
<comment type="caution">
    <text evidence="9">The sequence shown here is derived from an EMBL/GenBank/DDBJ whole genome shotgun (WGS) entry which is preliminary data.</text>
</comment>
<feature type="transmembrane region" description="Helical" evidence="8">
    <location>
        <begin position="139"/>
        <end position="172"/>
    </location>
</feature>
<reference evidence="9 10" key="1">
    <citation type="submission" date="2015-07" db="EMBL/GenBank/DDBJ databases">
        <title>Genome sequence of Leptolinea tardivitalis DSM 16556.</title>
        <authorList>
            <person name="Hemp J."/>
            <person name="Ward L.M."/>
            <person name="Pace L.A."/>
            <person name="Fischer W.W."/>
        </authorList>
    </citation>
    <scope>NUCLEOTIDE SEQUENCE [LARGE SCALE GENOMIC DNA]</scope>
    <source>
        <strain evidence="9 10">YMTK-2</strain>
    </source>
</reference>
<dbReference type="OrthoDB" id="9807082at2"/>
<dbReference type="AlphaFoldDB" id="A0A0P6WL45"/>
<feature type="transmembrane region" description="Helical" evidence="8">
    <location>
        <begin position="7"/>
        <end position="36"/>
    </location>
</feature>
<evidence type="ECO:0000256" key="7">
    <source>
        <dbReference type="ARBA" id="ARBA00023136"/>
    </source>
</evidence>
<evidence type="ECO:0000256" key="8">
    <source>
        <dbReference type="RuleBase" id="RU363041"/>
    </source>
</evidence>
<keyword evidence="6 8" id="KW-1133">Transmembrane helix</keyword>
<comment type="similarity">
    <text evidence="2 8">Belongs to the 4-toluene sulfonate uptake permease (TSUP) (TC 2.A.102) family.</text>
</comment>
<evidence type="ECO:0000256" key="3">
    <source>
        <dbReference type="ARBA" id="ARBA00022448"/>
    </source>
</evidence>
<organism evidence="9 10">
    <name type="scientific">Leptolinea tardivitalis</name>
    <dbReference type="NCBI Taxonomy" id="229920"/>
    <lineage>
        <taxon>Bacteria</taxon>
        <taxon>Bacillati</taxon>
        <taxon>Chloroflexota</taxon>
        <taxon>Anaerolineae</taxon>
        <taxon>Anaerolineales</taxon>
        <taxon>Anaerolineaceae</taxon>
        <taxon>Leptolinea</taxon>
    </lineage>
</organism>